<dbReference type="EMBL" id="JACHIJ010000002">
    <property type="protein sequence ID" value="MBB5051778.1"/>
    <property type="molecule type" value="Genomic_DNA"/>
</dbReference>
<reference evidence="1 2" key="1">
    <citation type="submission" date="2020-08" db="EMBL/GenBank/DDBJ databases">
        <title>Genomic Encyclopedia of Type Strains, Phase IV (KMG-IV): sequencing the most valuable type-strain genomes for metagenomic binning, comparative biology and taxonomic classification.</title>
        <authorList>
            <person name="Goeker M."/>
        </authorList>
    </citation>
    <scope>NUCLEOTIDE SEQUENCE [LARGE SCALE GENOMIC DNA]</scope>
    <source>
        <strain evidence="1 2">DSM 17498</strain>
    </source>
</reference>
<dbReference type="Proteomes" id="UP000521227">
    <property type="component" value="Unassembled WGS sequence"/>
</dbReference>
<dbReference type="RefSeq" id="WP_246395315.1">
    <property type="nucleotide sequence ID" value="NZ_JACHIJ010000002.1"/>
</dbReference>
<sequence>MNTEHETPEIQPQAMELDPVVRAIAEARARDAGKTLSEYLSEILLAPAVGHTGPLVPLLIPSASRFARSHVGLPWAVTAAAGGSPFASGPVEGGLMAVTHEIRERDPAPFAPRLFPEIGGSPALNLVFVFNYRIQSAALLMSAAFHEAAVDDFDFVSLRSSFNHRRQAKSTWYRSIVHNVLDCSNQLRNALMHHWTPTPRAERLAIDAFVVLSDLTPAGTELLRLCRYDRPRAFSELAKHIDLATNQFRLSADLLAEVEGATRTPELSDKERFSVISRSVLRHAGGSLSLTEAAKLLGVTRQALHKRVKLGTALGLMEGSELTLPKFQFVGEGKKTKIVEGLGPIVKLFDTAKAGRWSALQFLTERDPNLGSTPSQALQDGRAREALDAAIAYLDAGEV</sequence>
<accession>A0A840N1H5</accession>
<evidence type="ECO:0000313" key="1">
    <source>
        <dbReference type="EMBL" id="MBB5051778.1"/>
    </source>
</evidence>
<dbReference type="AlphaFoldDB" id="A0A840N1H5"/>
<protein>
    <submittedName>
        <fullName evidence="1">Putative transcriptional regulator</fullName>
    </submittedName>
</protein>
<organism evidence="1 2">
    <name type="scientific">Afipia massiliensis</name>
    <dbReference type="NCBI Taxonomy" id="211460"/>
    <lineage>
        <taxon>Bacteria</taxon>
        <taxon>Pseudomonadati</taxon>
        <taxon>Pseudomonadota</taxon>
        <taxon>Alphaproteobacteria</taxon>
        <taxon>Hyphomicrobiales</taxon>
        <taxon>Nitrobacteraceae</taxon>
        <taxon>Afipia</taxon>
    </lineage>
</organism>
<proteinExistence type="predicted"/>
<name>A0A840N1H5_9BRAD</name>
<comment type="caution">
    <text evidence="1">The sequence shown here is derived from an EMBL/GenBank/DDBJ whole genome shotgun (WGS) entry which is preliminary data.</text>
</comment>
<gene>
    <name evidence="1" type="ORF">HNQ36_001732</name>
</gene>
<evidence type="ECO:0000313" key="2">
    <source>
        <dbReference type="Proteomes" id="UP000521227"/>
    </source>
</evidence>